<dbReference type="AlphaFoldDB" id="A0A1G7ZZ97"/>
<dbReference type="Gene3D" id="3.30.565.10">
    <property type="entry name" value="Histidine kinase-like ATPase, C-terminal domain"/>
    <property type="match status" value="1"/>
</dbReference>
<evidence type="ECO:0000256" key="5">
    <source>
        <dbReference type="ARBA" id="ARBA00022679"/>
    </source>
</evidence>
<keyword evidence="8" id="KW-0418">Kinase</keyword>
<dbReference type="GO" id="GO:0000155">
    <property type="term" value="F:phosphorelay sensor kinase activity"/>
    <property type="evidence" value="ECO:0007669"/>
    <property type="project" value="InterPro"/>
</dbReference>
<keyword evidence="10" id="KW-1133">Transmembrane helix</keyword>
<evidence type="ECO:0000256" key="7">
    <source>
        <dbReference type="ARBA" id="ARBA00022741"/>
    </source>
</evidence>
<dbReference type="InterPro" id="IPR035965">
    <property type="entry name" value="PAS-like_dom_sf"/>
</dbReference>
<dbReference type="InterPro" id="IPR003594">
    <property type="entry name" value="HATPase_dom"/>
</dbReference>
<evidence type="ECO:0000256" key="1">
    <source>
        <dbReference type="ARBA" id="ARBA00000085"/>
    </source>
</evidence>
<evidence type="ECO:0000256" key="9">
    <source>
        <dbReference type="ARBA" id="ARBA00022840"/>
    </source>
</evidence>
<keyword evidence="7" id="KW-0547">Nucleotide-binding</keyword>
<keyword evidence="4" id="KW-0597">Phosphoprotein</keyword>
<proteinExistence type="predicted"/>
<dbReference type="PANTHER" id="PTHR42878:SF7">
    <property type="entry name" value="SENSOR HISTIDINE KINASE GLRK"/>
    <property type="match status" value="1"/>
</dbReference>
<dbReference type="CDD" id="cd00075">
    <property type="entry name" value="HATPase"/>
    <property type="match status" value="1"/>
</dbReference>
<gene>
    <name evidence="17" type="ORF">SAMN05192573_10732</name>
</gene>
<evidence type="ECO:0000259" key="15">
    <source>
        <dbReference type="PROSITE" id="PS50112"/>
    </source>
</evidence>
<dbReference type="Gene3D" id="3.30.450.20">
    <property type="entry name" value="PAS domain"/>
    <property type="match status" value="4"/>
</dbReference>
<dbReference type="InterPro" id="IPR000700">
    <property type="entry name" value="PAS-assoc_C"/>
</dbReference>
<keyword evidence="11" id="KW-0902">Two-component regulatory system</keyword>
<evidence type="ECO:0000259" key="16">
    <source>
        <dbReference type="PROSITE" id="PS50113"/>
    </source>
</evidence>
<dbReference type="CDD" id="cd00082">
    <property type="entry name" value="HisKA"/>
    <property type="match status" value="1"/>
</dbReference>
<dbReference type="InterPro" id="IPR013655">
    <property type="entry name" value="PAS_fold_3"/>
</dbReference>
<dbReference type="Pfam" id="PF00512">
    <property type="entry name" value="HisKA"/>
    <property type="match status" value="1"/>
</dbReference>
<dbReference type="InterPro" id="IPR003661">
    <property type="entry name" value="HisK_dim/P_dom"/>
</dbReference>
<dbReference type="SUPFAM" id="SSF55874">
    <property type="entry name" value="ATPase domain of HSP90 chaperone/DNA topoisomerase II/histidine kinase"/>
    <property type="match status" value="1"/>
</dbReference>
<dbReference type="Pfam" id="PF08448">
    <property type="entry name" value="PAS_4"/>
    <property type="match status" value="3"/>
</dbReference>
<evidence type="ECO:0000256" key="8">
    <source>
        <dbReference type="ARBA" id="ARBA00022777"/>
    </source>
</evidence>
<keyword evidence="5" id="KW-0808">Transferase</keyword>
<feature type="domain" description="Histidine kinase" evidence="14">
    <location>
        <begin position="623"/>
        <end position="836"/>
    </location>
</feature>
<protein>
    <recommendedName>
        <fullName evidence="3">histidine kinase</fullName>
        <ecNumber evidence="3">2.7.13.3</ecNumber>
    </recommendedName>
</protein>
<dbReference type="InterPro" id="IPR050351">
    <property type="entry name" value="BphY/WalK/GraS-like"/>
</dbReference>
<feature type="domain" description="PAS" evidence="15">
    <location>
        <begin position="495"/>
        <end position="565"/>
    </location>
</feature>
<evidence type="ECO:0000256" key="10">
    <source>
        <dbReference type="ARBA" id="ARBA00022989"/>
    </source>
</evidence>
<dbReference type="PROSITE" id="PS50109">
    <property type="entry name" value="HIS_KIN"/>
    <property type="match status" value="1"/>
</dbReference>
<dbReference type="InterPro" id="IPR001610">
    <property type="entry name" value="PAC"/>
</dbReference>
<dbReference type="CDD" id="cd00130">
    <property type="entry name" value="PAS"/>
    <property type="match status" value="2"/>
</dbReference>
<evidence type="ECO:0000256" key="11">
    <source>
        <dbReference type="ARBA" id="ARBA00023012"/>
    </source>
</evidence>
<comment type="catalytic activity">
    <reaction evidence="1">
        <text>ATP + protein L-histidine = ADP + protein N-phospho-L-histidine.</text>
        <dbReference type="EC" id="2.7.13.3"/>
    </reaction>
</comment>
<dbReference type="GO" id="GO:0007234">
    <property type="term" value="P:osmosensory signaling via phosphorelay pathway"/>
    <property type="evidence" value="ECO:0007669"/>
    <property type="project" value="TreeGrafter"/>
</dbReference>
<keyword evidence="13" id="KW-0175">Coiled coil</keyword>
<dbReference type="FunFam" id="3.30.450.20:FF:000099">
    <property type="entry name" value="Sensory box sensor histidine kinase"/>
    <property type="match status" value="1"/>
</dbReference>
<evidence type="ECO:0000256" key="2">
    <source>
        <dbReference type="ARBA" id="ARBA00004141"/>
    </source>
</evidence>
<dbReference type="InterPro" id="IPR036097">
    <property type="entry name" value="HisK_dim/P_sf"/>
</dbReference>
<dbReference type="GO" id="GO:0005524">
    <property type="term" value="F:ATP binding"/>
    <property type="evidence" value="ECO:0007669"/>
    <property type="project" value="UniProtKB-KW"/>
</dbReference>
<feature type="domain" description="PAC" evidence="16">
    <location>
        <begin position="305"/>
        <end position="363"/>
    </location>
</feature>
<evidence type="ECO:0000259" key="14">
    <source>
        <dbReference type="PROSITE" id="PS50109"/>
    </source>
</evidence>
<dbReference type="InterPro" id="IPR036890">
    <property type="entry name" value="HATPase_C_sf"/>
</dbReference>
<dbReference type="SMART" id="SM00387">
    <property type="entry name" value="HATPase_c"/>
    <property type="match status" value="1"/>
</dbReference>
<keyword evidence="18" id="KW-1185">Reference proteome</keyword>
<dbReference type="FunFam" id="3.30.565.10:FF:000006">
    <property type="entry name" value="Sensor histidine kinase WalK"/>
    <property type="match status" value="1"/>
</dbReference>
<accession>A0A1G7ZZ97</accession>
<feature type="coiled-coil region" evidence="13">
    <location>
        <begin position="143"/>
        <end position="230"/>
    </location>
</feature>
<keyword evidence="12" id="KW-0472">Membrane</keyword>
<dbReference type="InterPro" id="IPR013656">
    <property type="entry name" value="PAS_4"/>
</dbReference>
<evidence type="ECO:0000256" key="4">
    <source>
        <dbReference type="ARBA" id="ARBA00022553"/>
    </source>
</evidence>
<evidence type="ECO:0000256" key="6">
    <source>
        <dbReference type="ARBA" id="ARBA00022692"/>
    </source>
</evidence>
<keyword evidence="6" id="KW-0812">Transmembrane</keyword>
<dbReference type="SUPFAM" id="SSF55785">
    <property type="entry name" value="PYP-like sensor domain (PAS domain)"/>
    <property type="match status" value="3"/>
</dbReference>
<evidence type="ECO:0000256" key="13">
    <source>
        <dbReference type="SAM" id="Coils"/>
    </source>
</evidence>
<evidence type="ECO:0000313" key="17">
    <source>
        <dbReference type="EMBL" id="SDH13490.1"/>
    </source>
</evidence>
<dbReference type="FunFam" id="1.10.287.130:FF:000001">
    <property type="entry name" value="Two-component sensor histidine kinase"/>
    <property type="match status" value="1"/>
</dbReference>
<dbReference type="PROSITE" id="PS50113">
    <property type="entry name" value="PAC"/>
    <property type="match status" value="3"/>
</dbReference>
<evidence type="ECO:0000256" key="3">
    <source>
        <dbReference type="ARBA" id="ARBA00012438"/>
    </source>
</evidence>
<dbReference type="GO" id="GO:0000156">
    <property type="term" value="F:phosphorelay response regulator activity"/>
    <property type="evidence" value="ECO:0007669"/>
    <property type="project" value="TreeGrafter"/>
</dbReference>
<dbReference type="STRING" id="551996.SAMN05192573_10732"/>
<dbReference type="PANTHER" id="PTHR42878">
    <property type="entry name" value="TWO-COMPONENT HISTIDINE KINASE"/>
    <property type="match status" value="1"/>
</dbReference>
<feature type="domain" description="PAC" evidence="16">
    <location>
        <begin position="439"/>
        <end position="494"/>
    </location>
</feature>
<dbReference type="Pfam" id="PF02518">
    <property type="entry name" value="HATPase_c"/>
    <property type="match status" value="1"/>
</dbReference>
<reference evidence="18" key="1">
    <citation type="submission" date="2016-10" db="EMBL/GenBank/DDBJ databases">
        <authorList>
            <person name="Varghese N."/>
            <person name="Submissions S."/>
        </authorList>
    </citation>
    <scope>NUCLEOTIDE SEQUENCE [LARGE SCALE GENOMIC DNA]</scope>
    <source>
        <strain evidence="18">Gh-67</strain>
    </source>
</reference>
<dbReference type="NCBIfam" id="TIGR00229">
    <property type="entry name" value="sensory_box"/>
    <property type="match status" value="1"/>
</dbReference>
<dbReference type="PRINTS" id="PR00344">
    <property type="entry name" value="BCTRLSENSOR"/>
</dbReference>
<dbReference type="Pfam" id="PF08447">
    <property type="entry name" value="PAS_3"/>
    <property type="match status" value="1"/>
</dbReference>
<evidence type="ECO:0000256" key="12">
    <source>
        <dbReference type="ARBA" id="ARBA00023136"/>
    </source>
</evidence>
<keyword evidence="9" id="KW-0067">ATP-binding</keyword>
<organism evidence="17 18">
    <name type="scientific">Mucilaginibacter gossypii</name>
    <dbReference type="NCBI Taxonomy" id="551996"/>
    <lineage>
        <taxon>Bacteria</taxon>
        <taxon>Pseudomonadati</taxon>
        <taxon>Bacteroidota</taxon>
        <taxon>Sphingobacteriia</taxon>
        <taxon>Sphingobacteriales</taxon>
        <taxon>Sphingobacteriaceae</taxon>
        <taxon>Mucilaginibacter</taxon>
    </lineage>
</organism>
<dbReference type="GO" id="GO:0016020">
    <property type="term" value="C:membrane"/>
    <property type="evidence" value="ECO:0007669"/>
    <property type="project" value="UniProtKB-SubCell"/>
</dbReference>
<dbReference type="InterPro" id="IPR000014">
    <property type="entry name" value="PAS"/>
</dbReference>
<dbReference type="SMART" id="SM00086">
    <property type="entry name" value="PAC"/>
    <property type="match status" value="2"/>
</dbReference>
<sequence length="976" mass="109704">MSFSTANLLQVLSRSADATAVYSGEDIVIEFANSAMLAFWGKDDRIIGQPLEEGVPELKGQPFKAMLQEVMRTGITDEGVIPAETLIGGELVSRQYAYQYLAVDLPEGQQRLILHTASDVTDKLRGEQALRDIDVQLDALSREQQLNEKLASTNEELAATNEELAQAQATLARLNAELEQKVQARTTALAASEAELQALNEELISINEELTATNDDLRNAQARLQEAVTDLVISEHKLRSVVASAPFPIGVYTGREMRIELANQSIMDVWGKGNDVSGKTYAEVLPELAGTGIYEQLDGVFTTGAPFHTRAQRVDLVVDGRLQLFYFNYSFTPLFDQQGRIYGVMNTAAEVTDMVLARQQVEQSERNLHNMILQAPVAMCIMLGPEHVISVANPLIIELWGKPEAEVMNKPIFEALPDARGQGLEQVLADVYQNGETFRASEMPVHLLRKGRPDTVYQNFVYEPYRNANGEVLGVIAITIDVTEQVLAHLQSEENERRFRFLLNAMPQQVWTARADGTLNYVNEVVTTDFAESAEAIVGQGWQAFVHPDDLPGALSRWKHSLQSRREYLTEYRLRFADGNYYWHLTRAIPMVKDDTVTFWLGTNTNIDQQKANEQRKDEFISIASHELKTPLTTIKAFFQLSKRDTGAPGKLNPFVGKAERQIERLGRLIEDLLDVSKINAGKMVYNKEAFDFGKLLADTAESVQQTAPAHHIELENDCKINYHGDQHRLEQVLINLLNNAIKYSPGADRIIVRCELENRNIIVSVQDFGIGIAEEHLKGLFDRFYRVDNSSARFQGLGLGLFIANEIVKRHGGSFWIESEPGKGSTFFFLLPLNGRQEFYDTDGDGQTFYSGSFIDMKYVPEAGYLDVDWQGYQNYESVVKGCEVMLDLLKKNDCRWVLNDNTHVKGNWSEASDWGAEYWFPAMAEAGLKKFAWIYSPSTFSRIAANKSLPSEYDTVQVAFFDDKAEALKWLVKS</sequence>
<evidence type="ECO:0000313" key="18">
    <source>
        <dbReference type="Proteomes" id="UP000199705"/>
    </source>
</evidence>
<dbReference type="InterPro" id="IPR005467">
    <property type="entry name" value="His_kinase_dom"/>
</dbReference>
<dbReference type="InterPro" id="IPR004358">
    <property type="entry name" value="Sig_transdc_His_kin-like_C"/>
</dbReference>
<dbReference type="PROSITE" id="PS50112">
    <property type="entry name" value="PAS"/>
    <property type="match status" value="1"/>
</dbReference>
<dbReference type="EC" id="2.7.13.3" evidence="3"/>
<dbReference type="GO" id="GO:0030295">
    <property type="term" value="F:protein kinase activator activity"/>
    <property type="evidence" value="ECO:0007669"/>
    <property type="project" value="TreeGrafter"/>
</dbReference>
<dbReference type="SMART" id="SM00091">
    <property type="entry name" value="PAS"/>
    <property type="match status" value="4"/>
</dbReference>
<dbReference type="SUPFAM" id="SSF47384">
    <property type="entry name" value="Homodimeric domain of signal transducing histidine kinase"/>
    <property type="match status" value="1"/>
</dbReference>
<feature type="domain" description="PAC" evidence="16">
    <location>
        <begin position="568"/>
        <end position="619"/>
    </location>
</feature>
<comment type="subcellular location">
    <subcellularLocation>
        <location evidence="2">Membrane</location>
        <topology evidence="2">Multi-pass membrane protein</topology>
    </subcellularLocation>
</comment>
<dbReference type="RefSeq" id="WP_091168434.1">
    <property type="nucleotide sequence ID" value="NZ_FNCG01000007.1"/>
</dbReference>
<dbReference type="SMART" id="SM00388">
    <property type="entry name" value="HisKA"/>
    <property type="match status" value="1"/>
</dbReference>
<dbReference type="Gene3D" id="1.10.287.130">
    <property type="match status" value="1"/>
</dbReference>
<dbReference type="EMBL" id="FNCG01000007">
    <property type="protein sequence ID" value="SDH13490.1"/>
    <property type="molecule type" value="Genomic_DNA"/>
</dbReference>
<name>A0A1G7ZZ97_9SPHI</name>
<dbReference type="Proteomes" id="UP000199705">
    <property type="component" value="Unassembled WGS sequence"/>
</dbReference>